<organism evidence="6 8">
    <name type="scientific">Jannaschia seohaensis</name>
    <dbReference type="NCBI Taxonomy" id="475081"/>
    <lineage>
        <taxon>Bacteria</taxon>
        <taxon>Pseudomonadati</taxon>
        <taxon>Pseudomonadota</taxon>
        <taxon>Alphaproteobacteria</taxon>
        <taxon>Rhodobacterales</taxon>
        <taxon>Roseobacteraceae</taxon>
        <taxon>Jannaschia</taxon>
    </lineage>
</organism>
<gene>
    <name evidence="5" type="ORF">BCF38_101539</name>
    <name evidence="6" type="ORF">SAMN05421539_101539</name>
</gene>
<dbReference type="PANTHER" id="PTHR43270:SF12">
    <property type="entry name" value="SUCCINYL-DIAMINOPIMELATE DESUCCINYLASE"/>
    <property type="match status" value="1"/>
</dbReference>
<proteinExistence type="predicted"/>
<evidence type="ECO:0000256" key="2">
    <source>
        <dbReference type="ARBA" id="ARBA00022723"/>
    </source>
</evidence>
<name>A0A2Y9A4N1_9RHOB</name>
<dbReference type="OrthoDB" id="9761532at2"/>
<feature type="domain" description="Peptidase M20 dimerisation" evidence="4">
    <location>
        <begin position="198"/>
        <end position="357"/>
    </location>
</feature>
<reference evidence="6 8" key="1">
    <citation type="submission" date="2016-10" db="EMBL/GenBank/DDBJ databases">
        <authorList>
            <person name="Cai Z."/>
        </authorList>
    </citation>
    <scope>NUCLEOTIDE SEQUENCE [LARGE SCALE GENOMIC DNA]</scope>
    <source>
        <strain evidence="6 8">DSM 25227</strain>
    </source>
</reference>
<dbReference type="Gene3D" id="3.30.70.360">
    <property type="match status" value="1"/>
</dbReference>
<evidence type="ECO:0000259" key="4">
    <source>
        <dbReference type="Pfam" id="PF07687"/>
    </source>
</evidence>
<dbReference type="NCBIfam" id="NF005914">
    <property type="entry name" value="PRK07907.1"/>
    <property type="match status" value="1"/>
</dbReference>
<dbReference type="GO" id="GO:0046872">
    <property type="term" value="F:metal ion binding"/>
    <property type="evidence" value="ECO:0007669"/>
    <property type="project" value="UniProtKB-KW"/>
</dbReference>
<dbReference type="GO" id="GO:0006508">
    <property type="term" value="P:proteolysis"/>
    <property type="evidence" value="ECO:0007669"/>
    <property type="project" value="UniProtKB-KW"/>
</dbReference>
<dbReference type="Proteomes" id="UP000245839">
    <property type="component" value="Unassembled WGS sequence"/>
</dbReference>
<sequence>MKDVLAQADSQTEAALARLFELIRIPSVSTDPAHAGDCAAAADWLVRDLTLMGAEARAIPTLRHPMVLAHLPGPETTPHVLFYGHYDVQPPGDPALWSRPPFEPSLTPGPNGETHINGRGASDDKGAMMTFLEACRAWIATRGGLPLRVSVLIEGEEESGSASLAPFLAEHAAELRADAILACDSDQWDAETPAITVSTRGICSQEITVTTADRDLHSGIYGNAARNALTVLCDLLAGLRGPDGGIAIDGFHADIAPLDPSVAAAWERLHVDEAEFLGRVGLSHPAGEAGRSVLEQVWARPSCDIHGVWGGYTEPGFKTVIPREAHAKLSFRLAPGQDPDRIRALFQAHIRAHLPPDASVAFTDHTMGRGTAMPVSSPWLSAATEALEGEWGGAALIGMGGTIPILPMLKDAIGAEALLVGFASLGNRIHAPDEKYDLSSFTRGTRSWVRIIDALSRLDRAR</sequence>
<dbReference type="SUPFAM" id="SSF53187">
    <property type="entry name" value="Zn-dependent exopeptidases"/>
    <property type="match status" value="1"/>
</dbReference>
<evidence type="ECO:0000256" key="3">
    <source>
        <dbReference type="ARBA" id="ARBA00022801"/>
    </source>
</evidence>
<dbReference type="PANTHER" id="PTHR43270">
    <property type="entry name" value="BETA-ALA-HIS DIPEPTIDASE"/>
    <property type="match status" value="1"/>
</dbReference>
<evidence type="ECO:0000313" key="6">
    <source>
        <dbReference type="EMBL" id="SSA38408.1"/>
    </source>
</evidence>
<evidence type="ECO:0000313" key="7">
    <source>
        <dbReference type="Proteomes" id="UP000245839"/>
    </source>
</evidence>
<reference evidence="5 7" key="2">
    <citation type="submission" date="2018-03" db="EMBL/GenBank/DDBJ databases">
        <title>Genomic Encyclopedia of Archaeal and Bacterial Type Strains, Phase II (KMG-II): from individual species to whole genera.</title>
        <authorList>
            <person name="Goeker M."/>
        </authorList>
    </citation>
    <scope>NUCLEOTIDE SEQUENCE [LARGE SCALE GENOMIC DNA]</scope>
    <source>
        <strain evidence="5 7">DSM 25227</strain>
    </source>
</reference>
<dbReference type="Gene3D" id="3.40.630.10">
    <property type="entry name" value="Zn peptidases"/>
    <property type="match status" value="1"/>
</dbReference>
<dbReference type="RefSeq" id="WP_109562715.1">
    <property type="nucleotide sequence ID" value="NZ_QGDJ01000001.1"/>
</dbReference>
<keyword evidence="7" id="KW-1185">Reference proteome</keyword>
<evidence type="ECO:0000313" key="5">
    <source>
        <dbReference type="EMBL" id="PWJ22130.1"/>
    </source>
</evidence>
<dbReference type="Pfam" id="PF07687">
    <property type="entry name" value="M20_dimer"/>
    <property type="match status" value="1"/>
</dbReference>
<dbReference type="NCBIfam" id="NF006579">
    <property type="entry name" value="PRK09104.1"/>
    <property type="match status" value="1"/>
</dbReference>
<dbReference type="AlphaFoldDB" id="A0A2Y9A4N1"/>
<dbReference type="InterPro" id="IPR051458">
    <property type="entry name" value="Cyt/Met_Dipeptidase"/>
</dbReference>
<dbReference type="GO" id="GO:0008233">
    <property type="term" value="F:peptidase activity"/>
    <property type="evidence" value="ECO:0007669"/>
    <property type="project" value="UniProtKB-KW"/>
</dbReference>
<evidence type="ECO:0000256" key="1">
    <source>
        <dbReference type="ARBA" id="ARBA00022670"/>
    </source>
</evidence>
<dbReference type="InterPro" id="IPR011650">
    <property type="entry name" value="Peptidase_M20_dimer"/>
</dbReference>
<keyword evidence="1" id="KW-0645">Protease</keyword>
<protein>
    <submittedName>
        <fullName evidence="5 6">Acetylornithine deacetylase/Succinyl-diaminopimelate desuccinylase</fullName>
    </submittedName>
</protein>
<keyword evidence="3" id="KW-0378">Hydrolase</keyword>
<dbReference type="Pfam" id="PF01546">
    <property type="entry name" value="Peptidase_M20"/>
    <property type="match status" value="1"/>
</dbReference>
<keyword evidence="2" id="KW-0479">Metal-binding</keyword>
<evidence type="ECO:0000313" key="8">
    <source>
        <dbReference type="Proteomes" id="UP000251571"/>
    </source>
</evidence>
<dbReference type="EMBL" id="QGDJ01000001">
    <property type="protein sequence ID" value="PWJ22130.1"/>
    <property type="molecule type" value="Genomic_DNA"/>
</dbReference>
<accession>A0A2Y9A4N1</accession>
<dbReference type="InterPro" id="IPR002933">
    <property type="entry name" value="Peptidase_M20"/>
</dbReference>
<dbReference type="EMBL" id="UETC01000001">
    <property type="protein sequence ID" value="SSA38408.1"/>
    <property type="molecule type" value="Genomic_DNA"/>
</dbReference>
<dbReference type="Proteomes" id="UP000251571">
    <property type="component" value="Unassembled WGS sequence"/>
</dbReference>